<sequence>MKRFICEFARILQDSLVVCRLRKNAEFRPNDTSNRGDVNERHLPTTHDSGNAVSDGGIDQGGVPASEKAAECSKSYESYSIEQLSSASESELKLSDDVALAESSGHLKDADNFEDFYADILNDDIIKLDEIPFDAPPGIRSLVASNSEAETRPERPMRKASCHAQRSLQNVCLVYSLQRRASFDIFLQLLLS</sequence>
<accession>A0ACC4BT01</accession>
<keyword evidence="2" id="KW-1185">Reference proteome</keyword>
<gene>
    <name evidence="1" type="ORF">D5086_018863</name>
</gene>
<organism evidence="1 2">
    <name type="scientific">Populus alba</name>
    <name type="common">White poplar</name>
    <dbReference type="NCBI Taxonomy" id="43335"/>
    <lineage>
        <taxon>Eukaryota</taxon>
        <taxon>Viridiplantae</taxon>
        <taxon>Streptophyta</taxon>
        <taxon>Embryophyta</taxon>
        <taxon>Tracheophyta</taxon>
        <taxon>Spermatophyta</taxon>
        <taxon>Magnoliopsida</taxon>
        <taxon>eudicotyledons</taxon>
        <taxon>Gunneridae</taxon>
        <taxon>Pentapetalae</taxon>
        <taxon>rosids</taxon>
        <taxon>fabids</taxon>
        <taxon>Malpighiales</taxon>
        <taxon>Salicaceae</taxon>
        <taxon>Saliceae</taxon>
        <taxon>Populus</taxon>
    </lineage>
</organism>
<reference evidence="1 2" key="1">
    <citation type="journal article" date="2024" name="Plant Biotechnol. J.">
        <title>Genome and CRISPR/Cas9 system of a widespread forest tree (Populus alba) in the world.</title>
        <authorList>
            <person name="Liu Y.J."/>
            <person name="Jiang P.F."/>
            <person name="Han X.M."/>
            <person name="Li X.Y."/>
            <person name="Wang H.M."/>
            <person name="Wang Y.J."/>
            <person name="Wang X.X."/>
            <person name="Zeng Q.Y."/>
        </authorList>
    </citation>
    <scope>NUCLEOTIDE SEQUENCE [LARGE SCALE GENOMIC DNA]</scope>
    <source>
        <strain evidence="2">cv. PAL-ZL1</strain>
    </source>
</reference>
<name>A0ACC4BT01_POPAL</name>
<evidence type="ECO:0000313" key="2">
    <source>
        <dbReference type="Proteomes" id="UP000309997"/>
    </source>
</evidence>
<evidence type="ECO:0000313" key="1">
    <source>
        <dbReference type="EMBL" id="KAL3581028.1"/>
    </source>
</evidence>
<protein>
    <submittedName>
        <fullName evidence="1">Uncharacterized protein</fullName>
    </submittedName>
</protein>
<dbReference type="Proteomes" id="UP000309997">
    <property type="component" value="Unassembled WGS sequence"/>
</dbReference>
<comment type="caution">
    <text evidence="1">The sequence shown here is derived from an EMBL/GenBank/DDBJ whole genome shotgun (WGS) entry which is preliminary data.</text>
</comment>
<dbReference type="EMBL" id="RCHU02000009">
    <property type="protein sequence ID" value="KAL3581028.1"/>
    <property type="molecule type" value="Genomic_DNA"/>
</dbReference>
<proteinExistence type="predicted"/>